<keyword evidence="3" id="KW-1185">Reference proteome</keyword>
<dbReference type="EMBL" id="BLAD01000117">
    <property type="protein sequence ID" value="GES05896.1"/>
    <property type="molecule type" value="Genomic_DNA"/>
</dbReference>
<feature type="region of interest" description="Disordered" evidence="1">
    <location>
        <begin position="81"/>
        <end position="115"/>
    </location>
</feature>
<name>A0A5M3WAS0_9ACTN</name>
<proteinExistence type="predicted"/>
<accession>A0A5M3WAS0</accession>
<comment type="caution">
    <text evidence="2">The sequence shown here is derived from an EMBL/GenBank/DDBJ whole genome shotgun (WGS) entry which is preliminary data.</text>
</comment>
<feature type="compositionally biased region" description="Low complexity" evidence="1">
    <location>
        <begin position="83"/>
        <end position="95"/>
    </location>
</feature>
<protein>
    <submittedName>
        <fullName evidence="2">Uncharacterized protein</fullName>
    </submittedName>
</protein>
<evidence type="ECO:0000313" key="2">
    <source>
        <dbReference type="EMBL" id="GES05896.1"/>
    </source>
</evidence>
<reference evidence="2 3" key="1">
    <citation type="submission" date="2019-10" db="EMBL/GenBank/DDBJ databases">
        <title>Whole genome shotgun sequence of Acrocarpospora corrugata NBRC 13972.</title>
        <authorList>
            <person name="Ichikawa N."/>
            <person name="Kimura A."/>
            <person name="Kitahashi Y."/>
            <person name="Komaki H."/>
            <person name="Oguchi A."/>
        </authorList>
    </citation>
    <scope>NUCLEOTIDE SEQUENCE [LARGE SCALE GENOMIC DNA]</scope>
    <source>
        <strain evidence="2 3">NBRC 13972</strain>
    </source>
</reference>
<evidence type="ECO:0000256" key="1">
    <source>
        <dbReference type="SAM" id="MobiDB-lite"/>
    </source>
</evidence>
<dbReference type="Proteomes" id="UP000334990">
    <property type="component" value="Unassembled WGS sequence"/>
</dbReference>
<organism evidence="2 3">
    <name type="scientific">Acrocarpospora corrugata</name>
    <dbReference type="NCBI Taxonomy" id="35763"/>
    <lineage>
        <taxon>Bacteria</taxon>
        <taxon>Bacillati</taxon>
        <taxon>Actinomycetota</taxon>
        <taxon>Actinomycetes</taxon>
        <taxon>Streptosporangiales</taxon>
        <taxon>Streptosporangiaceae</taxon>
        <taxon>Acrocarpospora</taxon>
    </lineage>
</organism>
<gene>
    <name evidence="2" type="ORF">Acor_79650</name>
</gene>
<sequence length="115" mass="12172">MTFAAYVAGRRFDGHGWESAALTPFTLRSGREPRAADEMVVEAASGFSAGARVPVLTAAGTKIYLVTGVTSQNLPSQDTLFFARGPAPRRPAGAGQRDRRLPQGGRVRGAEGRGR</sequence>
<evidence type="ECO:0000313" key="3">
    <source>
        <dbReference type="Proteomes" id="UP000334990"/>
    </source>
</evidence>
<dbReference type="AlphaFoldDB" id="A0A5M3WAS0"/>